<comment type="caution">
    <text evidence="2">The sequence shown here is derived from an EMBL/GenBank/DDBJ whole genome shotgun (WGS) entry which is preliminary data.</text>
</comment>
<name>A0A1B9XXY3_9FLAO</name>
<gene>
    <name evidence="2" type="ORF">BA195_14015</name>
</gene>
<organism evidence="2 3">
    <name type="scientific">Tenacibaculum soleae</name>
    <dbReference type="NCBI Taxonomy" id="447689"/>
    <lineage>
        <taxon>Bacteria</taxon>
        <taxon>Pseudomonadati</taxon>
        <taxon>Bacteroidota</taxon>
        <taxon>Flavobacteriia</taxon>
        <taxon>Flavobacteriales</taxon>
        <taxon>Flavobacteriaceae</taxon>
        <taxon>Tenacibaculum</taxon>
    </lineage>
</organism>
<dbReference type="InterPro" id="IPR024311">
    <property type="entry name" value="Lipocalin-like"/>
</dbReference>
<proteinExistence type="predicted"/>
<accession>A0A1B9XXY3</accession>
<dbReference type="AlphaFoldDB" id="A0A1B9XXY3"/>
<evidence type="ECO:0000313" key="2">
    <source>
        <dbReference type="EMBL" id="OCK42392.1"/>
    </source>
</evidence>
<dbReference type="Pfam" id="PF13648">
    <property type="entry name" value="Lipocalin_4"/>
    <property type="match status" value="1"/>
</dbReference>
<keyword evidence="3" id="KW-1185">Reference proteome</keyword>
<evidence type="ECO:0000259" key="1">
    <source>
        <dbReference type="Pfam" id="PF13648"/>
    </source>
</evidence>
<sequence>MIGCSSNDDIDNNSVSIIGEWTLKAKFSSDGTDKNIDVCEQRSNITYKSNNTFDSNYFRTINGDCTLEDQDQNIEYKVEGNILEITYSYTRNGQTIIDVKKNKIKFPNNNTLETYEINQNGTTDSFPGDVWTKKE</sequence>
<reference evidence="2 3" key="1">
    <citation type="submission" date="2016-06" db="EMBL/GenBank/DDBJ databases">
        <title>Draft Genome Sequence of Tenacibaculum soleae UCD-KL19.</title>
        <authorList>
            <person name="Eisen J.A."/>
            <person name="Coil D.A."/>
            <person name="Lujan K.M."/>
        </authorList>
    </citation>
    <scope>NUCLEOTIDE SEQUENCE [LARGE SCALE GENOMIC DNA]</scope>
    <source>
        <strain evidence="2 3">UCD-KL19</strain>
    </source>
</reference>
<dbReference type="EMBL" id="MAKX01000019">
    <property type="protein sequence ID" value="OCK42392.1"/>
    <property type="molecule type" value="Genomic_DNA"/>
</dbReference>
<dbReference type="Proteomes" id="UP000093186">
    <property type="component" value="Unassembled WGS sequence"/>
</dbReference>
<evidence type="ECO:0000313" key="3">
    <source>
        <dbReference type="Proteomes" id="UP000093186"/>
    </source>
</evidence>
<protein>
    <recommendedName>
        <fullName evidence="1">Lipocalin-like domain-containing protein</fullName>
    </recommendedName>
</protein>
<feature type="domain" description="Lipocalin-like" evidence="1">
    <location>
        <begin position="17"/>
        <end position="105"/>
    </location>
</feature>